<evidence type="ECO:0000313" key="2">
    <source>
        <dbReference type="EMBL" id="PNL91883.1"/>
    </source>
</evidence>
<protein>
    <recommendedName>
        <fullName evidence="1">Transposase IS204/IS1001/IS1096/IS1165 DDE domain-containing protein</fullName>
    </recommendedName>
</protein>
<proteinExistence type="predicted"/>
<reference evidence="3" key="1">
    <citation type="submission" date="2017-12" db="EMBL/GenBank/DDBJ databases">
        <title>FDA dAtabase for Regulatory Grade micrObial Sequences (FDA-ARGOS): Supporting development and validation of Infectious Disease Dx tests.</title>
        <authorList>
            <person name="Hoffmann M."/>
            <person name="Allard M."/>
            <person name="Evans P."/>
            <person name="Brown E."/>
            <person name="Tallon L."/>
            <person name="Sadzewicz L."/>
            <person name="Sengamalay N."/>
            <person name="Ott S."/>
            <person name="Godinez A."/>
            <person name="Nagaraj S."/>
            <person name="Vavikolanu K."/>
            <person name="Aluvathingal J."/>
            <person name="Nadendla S."/>
            <person name="Sichtig H."/>
        </authorList>
    </citation>
    <scope>NUCLEOTIDE SEQUENCE [LARGE SCALE GENOMIC DNA]</scope>
    <source>
        <strain evidence="3">FDAARGOS_249</strain>
    </source>
</reference>
<name>A0A2J9PNG3_9LACT</name>
<dbReference type="Pfam" id="PF01610">
    <property type="entry name" value="DDE_Tnp_ISL3"/>
    <property type="match status" value="1"/>
</dbReference>
<evidence type="ECO:0000313" key="3">
    <source>
        <dbReference type="Proteomes" id="UP000192813"/>
    </source>
</evidence>
<sequence>MLKASYNIVHNLREARQENDSEGFLTQLAHAKLSIIPNGLKRVLRTFIKLQRFIGNTFKYKDLTNGRIGGLNNKIKVLKRIAYGYRNFQNFRTRILLTNKLYLNELPIAQAA</sequence>
<comment type="caution">
    <text evidence="2">The sequence shown here is derived from an EMBL/GenBank/DDBJ whole genome shotgun (WGS) entry which is preliminary data.</text>
</comment>
<dbReference type="PANTHER" id="PTHR33498">
    <property type="entry name" value="TRANSPOSASE FOR INSERTION SEQUENCE ELEMENT IS1557"/>
    <property type="match status" value="1"/>
</dbReference>
<dbReference type="InterPro" id="IPR047951">
    <property type="entry name" value="Transpos_ISL3"/>
</dbReference>
<evidence type="ECO:0000259" key="1">
    <source>
        <dbReference type="Pfam" id="PF01610"/>
    </source>
</evidence>
<accession>A0A2J9PNG3</accession>
<dbReference type="InterPro" id="IPR002560">
    <property type="entry name" value="Transposase_DDE"/>
</dbReference>
<organism evidence="2 3">
    <name type="scientific">Aerococcus viridans</name>
    <dbReference type="NCBI Taxonomy" id="1377"/>
    <lineage>
        <taxon>Bacteria</taxon>
        <taxon>Bacillati</taxon>
        <taxon>Bacillota</taxon>
        <taxon>Bacilli</taxon>
        <taxon>Lactobacillales</taxon>
        <taxon>Aerococcaceae</taxon>
        <taxon>Aerococcus</taxon>
    </lineage>
</organism>
<dbReference type="PANTHER" id="PTHR33498:SF1">
    <property type="entry name" value="TRANSPOSASE FOR INSERTION SEQUENCE ELEMENT IS1557"/>
    <property type="match status" value="1"/>
</dbReference>
<feature type="domain" description="Transposase IS204/IS1001/IS1096/IS1165 DDE" evidence="1">
    <location>
        <begin position="2"/>
        <end position="95"/>
    </location>
</feature>
<dbReference type="EMBL" id="NBTM02000001">
    <property type="protein sequence ID" value="PNL91883.1"/>
    <property type="molecule type" value="Genomic_DNA"/>
</dbReference>
<gene>
    <name evidence="2" type="ORF">A6J77_006460</name>
</gene>
<dbReference type="Proteomes" id="UP000192813">
    <property type="component" value="Unassembled WGS sequence"/>
</dbReference>
<dbReference type="AlphaFoldDB" id="A0A2J9PNG3"/>